<keyword evidence="10" id="KW-1185">Reference proteome</keyword>
<dbReference type="InterPro" id="IPR006195">
    <property type="entry name" value="aa-tRNA-synth_II"/>
</dbReference>
<feature type="domain" description="Aminoacyl-transfer RNA synthetases class-II family profile" evidence="8">
    <location>
        <begin position="11"/>
        <end position="320"/>
    </location>
</feature>
<dbReference type="NCBIfam" id="TIGR00669">
    <property type="entry name" value="asnA"/>
    <property type="match status" value="1"/>
</dbReference>
<gene>
    <name evidence="9" type="ORF">SAMN02927930_01429</name>
</gene>
<evidence type="ECO:0000313" key="9">
    <source>
        <dbReference type="EMBL" id="SDB37339.1"/>
    </source>
</evidence>
<keyword evidence="1" id="KW-0963">Cytoplasm</keyword>
<dbReference type="AlphaFoldDB" id="A0A1G6CWV0"/>
<reference evidence="10" key="1">
    <citation type="submission" date="2016-10" db="EMBL/GenBank/DDBJ databases">
        <authorList>
            <person name="Varghese N."/>
            <person name="Submissions S."/>
        </authorList>
    </citation>
    <scope>NUCLEOTIDE SEQUENCE [LARGE SCALE GENOMIC DNA]</scope>
    <source>
        <strain evidence="10">CGMCC 1.10824</strain>
    </source>
</reference>
<sequence>MLRQQQRVAHIKQRYTELLSDALNLTEIQAPLFVPQHSGLQDTLSGHEPGVLVHVPAKQQNYEIVHSLAKWKRSALSYFGCPTGTGIVTQMKAIRAHEPELTGRHSILVEQWDWEQVIAPTDRTLTKLKQTVSTIYASLLQLYAEFGQAEAGVAPASEVVFIHAEQLRQMYPQLTPKQREYEFTKLHRAVFIIGIGAPLADGTTHDQRAADYDDWSSGDAPLQGLNGDLLVWHAGLADALELSSMGIRVDAEALIHQLTCCKRLSDLQQPWHQQLLQGMLPACIGGGIGQSRVIMWLLNLVDIAATQAPEISTEMKVKRPAAVEVA</sequence>
<dbReference type="GO" id="GO:0004071">
    <property type="term" value="F:aspartate-ammonia ligase activity"/>
    <property type="evidence" value="ECO:0007669"/>
    <property type="project" value="UniProtKB-UniRule"/>
</dbReference>
<dbReference type="GO" id="GO:0005829">
    <property type="term" value="C:cytosol"/>
    <property type="evidence" value="ECO:0007669"/>
    <property type="project" value="TreeGrafter"/>
</dbReference>
<dbReference type="PIRSF" id="PIRSF001555">
    <property type="entry name" value="Asp_ammon_ligase"/>
    <property type="match status" value="1"/>
</dbReference>
<dbReference type="GO" id="GO:0005524">
    <property type="term" value="F:ATP binding"/>
    <property type="evidence" value="ECO:0007669"/>
    <property type="project" value="UniProtKB-KW"/>
</dbReference>
<protein>
    <recommendedName>
        <fullName evidence="7">Aspartate--ammonia ligase</fullName>
        <ecNumber evidence="7">6.3.1.1</ecNumber>
    </recommendedName>
</protein>
<dbReference type="Pfam" id="PF03590">
    <property type="entry name" value="AsnA"/>
    <property type="match status" value="1"/>
</dbReference>
<dbReference type="EC" id="6.3.1.1" evidence="7"/>
<dbReference type="GO" id="GO:0006529">
    <property type="term" value="P:asparagine biosynthetic process"/>
    <property type="evidence" value="ECO:0007669"/>
    <property type="project" value="UniProtKB-UniRule"/>
</dbReference>
<dbReference type="STRING" id="1159017.SAMN02927930_01429"/>
<dbReference type="InterPro" id="IPR045864">
    <property type="entry name" value="aa-tRNA-synth_II/BPL/LPL"/>
</dbReference>
<evidence type="ECO:0000256" key="7">
    <source>
        <dbReference type="NCBIfam" id="TIGR00669"/>
    </source>
</evidence>
<proteinExistence type="predicted"/>
<evidence type="ECO:0000256" key="5">
    <source>
        <dbReference type="ARBA" id="ARBA00022840"/>
    </source>
</evidence>
<dbReference type="PANTHER" id="PTHR30073">
    <property type="entry name" value="ASPARTATE--AMMONIA LIGASE"/>
    <property type="match status" value="1"/>
</dbReference>
<evidence type="ECO:0000256" key="4">
    <source>
        <dbReference type="ARBA" id="ARBA00022741"/>
    </source>
</evidence>
<dbReference type="PROSITE" id="PS50862">
    <property type="entry name" value="AA_TRNA_LIGASE_II"/>
    <property type="match status" value="1"/>
</dbReference>
<keyword evidence="4" id="KW-0547">Nucleotide-binding</keyword>
<evidence type="ECO:0000313" key="10">
    <source>
        <dbReference type="Proteomes" id="UP000199626"/>
    </source>
</evidence>
<keyword evidence="3" id="KW-0028">Amino-acid biosynthesis</keyword>
<dbReference type="SUPFAM" id="SSF55681">
    <property type="entry name" value="Class II aaRS and biotin synthetases"/>
    <property type="match status" value="1"/>
</dbReference>
<organism evidence="9 10">
    <name type="scientific">Pseudidiomarina indica</name>
    <dbReference type="NCBI Taxonomy" id="1159017"/>
    <lineage>
        <taxon>Bacteria</taxon>
        <taxon>Pseudomonadati</taxon>
        <taxon>Pseudomonadota</taxon>
        <taxon>Gammaproteobacteria</taxon>
        <taxon>Alteromonadales</taxon>
        <taxon>Idiomarinaceae</taxon>
        <taxon>Pseudidiomarina</taxon>
    </lineage>
</organism>
<dbReference type="InterPro" id="IPR004618">
    <property type="entry name" value="AsnA"/>
</dbReference>
<name>A0A1G6CWV0_9GAMM</name>
<dbReference type="OrthoDB" id="3185462at2"/>
<keyword evidence="5" id="KW-0067">ATP-binding</keyword>
<accession>A0A1G6CWV0</accession>
<keyword evidence="2 9" id="KW-0436">Ligase</keyword>
<evidence type="ECO:0000256" key="6">
    <source>
        <dbReference type="ARBA" id="ARBA00022888"/>
    </source>
</evidence>
<dbReference type="Proteomes" id="UP000199626">
    <property type="component" value="Unassembled WGS sequence"/>
</dbReference>
<dbReference type="RefSeq" id="WP_092593157.1">
    <property type="nucleotide sequence ID" value="NZ_FMXN01000007.1"/>
</dbReference>
<keyword evidence="6" id="KW-0061">Asparagine biosynthesis</keyword>
<dbReference type="Gene3D" id="3.30.930.10">
    <property type="entry name" value="Bira Bifunctional Protein, Domain 2"/>
    <property type="match status" value="1"/>
</dbReference>
<evidence type="ECO:0000256" key="3">
    <source>
        <dbReference type="ARBA" id="ARBA00022605"/>
    </source>
</evidence>
<dbReference type="PANTHER" id="PTHR30073:SF5">
    <property type="entry name" value="ASPARTATE--AMMONIA LIGASE"/>
    <property type="match status" value="1"/>
</dbReference>
<evidence type="ECO:0000259" key="8">
    <source>
        <dbReference type="PROSITE" id="PS50862"/>
    </source>
</evidence>
<dbReference type="EMBL" id="FMXN01000007">
    <property type="protein sequence ID" value="SDB37339.1"/>
    <property type="molecule type" value="Genomic_DNA"/>
</dbReference>
<evidence type="ECO:0000256" key="2">
    <source>
        <dbReference type="ARBA" id="ARBA00022598"/>
    </source>
</evidence>
<evidence type="ECO:0000256" key="1">
    <source>
        <dbReference type="ARBA" id="ARBA00022490"/>
    </source>
</evidence>